<reference evidence="2" key="1">
    <citation type="journal article" date="2015" name="Nature">
        <title>Complex archaea that bridge the gap between prokaryotes and eukaryotes.</title>
        <authorList>
            <person name="Spang A."/>
            <person name="Saw J.H."/>
            <person name="Jorgensen S.L."/>
            <person name="Zaremba-Niedzwiedzka K."/>
            <person name="Martijn J."/>
            <person name="Lind A.E."/>
            <person name="van Eijk R."/>
            <person name="Schleper C."/>
            <person name="Guy L."/>
            <person name="Ettema T.J."/>
        </authorList>
    </citation>
    <scope>NUCLEOTIDE SEQUENCE</scope>
</reference>
<dbReference type="Pfam" id="PF04945">
    <property type="entry name" value="YHS"/>
    <property type="match status" value="1"/>
</dbReference>
<dbReference type="GO" id="GO:0016491">
    <property type="term" value="F:oxidoreductase activity"/>
    <property type="evidence" value="ECO:0007669"/>
    <property type="project" value="InterPro"/>
</dbReference>
<feature type="domain" description="TRASH" evidence="1">
    <location>
        <begin position="4"/>
        <end position="42"/>
    </location>
</feature>
<dbReference type="EMBL" id="LAZR01050379">
    <property type="protein sequence ID" value="KKK87489.1"/>
    <property type="molecule type" value="Genomic_DNA"/>
</dbReference>
<dbReference type="InterPro" id="IPR012348">
    <property type="entry name" value="RNR-like"/>
</dbReference>
<dbReference type="InterPro" id="IPR007029">
    <property type="entry name" value="YHS_dom"/>
</dbReference>
<protein>
    <recommendedName>
        <fullName evidence="1">TRASH domain-containing protein</fullName>
    </recommendedName>
</protein>
<dbReference type="SUPFAM" id="SSF47240">
    <property type="entry name" value="Ferritin-like"/>
    <property type="match status" value="1"/>
</dbReference>
<proteinExistence type="predicted"/>
<accession>A0A0F9B9X2</accession>
<sequence>MAQDPVCKMQVDEKKAAAKTEHMGKTYYFCSEGCKKAFEQDPHKYMKH</sequence>
<comment type="caution">
    <text evidence="2">The sequence shown here is derived from an EMBL/GenBank/DDBJ whole genome shotgun (WGS) entry which is preliminary data.</text>
</comment>
<dbReference type="SMART" id="SM00746">
    <property type="entry name" value="TRASH"/>
    <property type="match status" value="1"/>
</dbReference>
<evidence type="ECO:0000259" key="1">
    <source>
        <dbReference type="SMART" id="SM00746"/>
    </source>
</evidence>
<dbReference type="AlphaFoldDB" id="A0A0F9B9X2"/>
<dbReference type="InterPro" id="IPR009078">
    <property type="entry name" value="Ferritin-like_SF"/>
</dbReference>
<dbReference type="InterPro" id="IPR011017">
    <property type="entry name" value="TRASH_dom"/>
</dbReference>
<name>A0A0F9B9X2_9ZZZZ</name>
<organism evidence="2">
    <name type="scientific">marine sediment metagenome</name>
    <dbReference type="NCBI Taxonomy" id="412755"/>
    <lineage>
        <taxon>unclassified sequences</taxon>
        <taxon>metagenomes</taxon>
        <taxon>ecological metagenomes</taxon>
    </lineage>
</organism>
<dbReference type="Gene3D" id="1.10.620.20">
    <property type="entry name" value="Ribonucleotide Reductase, subunit A"/>
    <property type="match status" value="1"/>
</dbReference>
<evidence type="ECO:0000313" key="2">
    <source>
        <dbReference type="EMBL" id="KKK87489.1"/>
    </source>
</evidence>
<gene>
    <name evidence="2" type="ORF">LCGC14_2752720</name>
</gene>